<keyword evidence="3" id="KW-1185">Reference proteome</keyword>
<proteinExistence type="predicted"/>
<gene>
    <name evidence="2" type="ORF">P43SY_000313</name>
</gene>
<feature type="compositionally biased region" description="Low complexity" evidence="1">
    <location>
        <begin position="1"/>
        <end position="14"/>
    </location>
</feature>
<organism evidence="2 3">
    <name type="scientific">Pythium insidiosum</name>
    <name type="common">Pythiosis disease agent</name>
    <dbReference type="NCBI Taxonomy" id="114742"/>
    <lineage>
        <taxon>Eukaryota</taxon>
        <taxon>Sar</taxon>
        <taxon>Stramenopiles</taxon>
        <taxon>Oomycota</taxon>
        <taxon>Peronosporomycetes</taxon>
        <taxon>Pythiales</taxon>
        <taxon>Pythiaceae</taxon>
        <taxon>Pythium</taxon>
    </lineage>
</organism>
<sequence>MRATTTHSATTTTTPRSLAGRSLVTLSPSGRPLSAMNAKNVELSPPSDSAPLTDQHALLSAYEARPTRPKRSSSERSKEFRAKRKKYEEDLVVAVEQLRHEVTDLTMRRSVAHETKLHHQHHVAGSLTNLVREYFLIFQHGLAAPEDHAKAAYQRDFLQQHMTPDVALGDDRGIDAVVRQWQQLTVSHASLYVELGEVVRCGSHEDPVVTIRTKLHVRFSRETFAMVFPAALYDETLQALLLNRSITYDCLSSFQFSPDNRIRRCDLEMDVVDALLHATGSIAAVVKLTSEPAVSVSTTDADQSREAVANDIKREPHDNVDLVVGEVEMKVESIEPVDSVRQCDGSASPTPSVSPASPTSKLSMNFLLS</sequence>
<reference evidence="2" key="1">
    <citation type="submission" date="2021-12" db="EMBL/GenBank/DDBJ databases">
        <title>Prjna785345.</title>
        <authorList>
            <person name="Rujirawat T."/>
            <person name="Krajaejun T."/>
        </authorList>
    </citation>
    <scope>NUCLEOTIDE SEQUENCE</scope>
    <source>
        <strain evidence="2">Pi057C3</strain>
    </source>
</reference>
<feature type="region of interest" description="Disordered" evidence="1">
    <location>
        <begin position="1"/>
        <end position="83"/>
    </location>
</feature>
<evidence type="ECO:0000313" key="3">
    <source>
        <dbReference type="Proteomes" id="UP001209570"/>
    </source>
</evidence>
<evidence type="ECO:0000313" key="2">
    <source>
        <dbReference type="EMBL" id="KAJ0400373.1"/>
    </source>
</evidence>
<dbReference type="AlphaFoldDB" id="A0AAD5LIX8"/>
<name>A0AAD5LIX8_PYTIN</name>
<evidence type="ECO:0008006" key="4">
    <source>
        <dbReference type="Google" id="ProtNLM"/>
    </source>
</evidence>
<protein>
    <recommendedName>
        <fullName evidence="4">BZIP domain-containing protein</fullName>
    </recommendedName>
</protein>
<comment type="caution">
    <text evidence="2">The sequence shown here is derived from an EMBL/GenBank/DDBJ whole genome shotgun (WGS) entry which is preliminary data.</text>
</comment>
<accession>A0AAD5LIX8</accession>
<evidence type="ECO:0000256" key="1">
    <source>
        <dbReference type="SAM" id="MobiDB-lite"/>
    </source>
</evidence>
<feature type="compositionally biased region" description="Low complexity" evidence="1">
    <location>
        <begin position="346"/>
        <end position="360"/>
    </location>
</feature>
<dbReference type="EMBL" id="JAKCXM010000156">
    <property type="protein sequence ID" value="KAJ0400373.1"/>
    <property type="molecule type" value="Genomic_DNA"/>
</dbReference>
<dbReference type="Proteomes" id="UP001209570">
    <property type="component" value="Unassembled WGS sequence"/>
</dbReference>
<feature type="region of interest" description="Disordered" evidence="1">
    <location>
        <begin position="338"/>
        <end position="361"/>
    </location>
</feature>